<dbReference type="InterPro" id="IPR004089">
    <property type="entry name" value="MCPsignal_dom"/>
</dbReference>
<dbReference type="Pfam" id="PF00015">
    <property type="entry name" value="MCPsignal"/>
    <property type="match status" value="1"/>
</dbReference>
<comment type="subcellular location">
    <subcellularLocation>
        <location evidence="1">Cell membrane</location>
        <topology evidence="1">Multi-pass membrane protein</topology>
    </subcellularLocation>
</comment>
<feature type="transmembrane region" description="Helical" evidence="10">
    <location>
        <begin position="12"/>
        <end position="32"/>
    </location>
</feature>
<evidence type="ECO:0000256" key="1">
    <source>
        <dbReference type="ARBA" id="ARBA00004651"/>
    </source>
</evidence>
<dbReference type="PROSITE" id="PS50111">
    <property type="entry name" value="CHEMOTAXIS_TRANSDUC_2"/>
    <property type="match status" value="1"/>
</dbReference>
<evidence type="ECO:0000259" key="11">
    <source>
        <dbReference type="PROSITE" id="PS50111"/>
    </source>
</evidence>
<evidence type="ECO:0000256" key="4">
    <source>
        <dbReference type="ARBA" id="ARBA00022692"/>
    </source>
</evidence>
<evidence type="ECO:0000256" key="8">
    <source>
        <dbReference type="ARBA" id="ARBA00029447"/>
    </source>
</evidence>
<comment type="caution">
    <text evidence="12">The sequence shown here is derived from an EMBL/GenBank/DDBJ whole genome shotgun (WGS) entry which is preliminary data.</text>
</comment>
<gene>
    <name evidence="12" type="ORF">H9642_10590</name>
</gene>
<evidence type="ECO:0000256" key="6">
    <source>
        <dbReference type="ARBA" id="ARBA00023136"/>
    </source>
</evidence>
<keyword evidence="6 10" id="KW-0472">Membrane</keyword>
<evidence type="ECO:0000256" key="2">
    <source>
        <dbReference type="ARBA" id="ARBA00022475"/>
    </source>
</evidence>
<dbReference type="Gene3D" id="1.10.287.950">
    <property type="entry name" value="Methyl-accepting chemotaxis protein"/>
    <property type="match status" value="1"/>
</dbReference>
<keyword evidence="3" id="KW-0488">Methylation</keyword>
<evidence type="ECO:0000256" key="7">
    <source>
        <dbReference type="ARBA" id="ARBA00023224"/>
    </source>
</evidence>
<keyword evidence="7 9" id="KW-0807">Transducer</keyword>
<evidence type="ECO:0000256" key="3">
    <source>
        <dbReference type="ARBA" id="ARBA00022481"/>
    </source>
</evidence>
<accession>A0ABR8TPE6</accession>
<dbReference type="InterPro" id="IPR004090">
    <property type="entry name" value="Chemotax_Me-accpt_rcpt"/>
</dbReference>
<protein>
    <submittedName>
        <fullName evidence="12">Methyl-accepting chemotaxis protein</fullName>
    </submittedName>
</protein>
<organism evidence="12 13">
    <name type="scientific">Serpens gallinarum</name>
    <dbReference type="NCBI Taxonomy" id="2763075"/>
    <lineage>
        <taxon>Bacteria</taxon>
        <taxon>Pseudomonadati</taxon>
        <taxon>Pseudomonadota</taxon>
        <taxon>Gammaproteobacteria</taxon>
        <taxon>Pseudomonadales</taxon>
        <taxon>Pseudomonadaceae</taxon>
        <taxon>Pseudomonas</taxon>
    </lineage>
</organism>
<sequence>MNTKTLRARLWLLGIASVLGVALLAATTLWYAQRSKDQLQEFVERFITVNSLATKSYANGLQTGQALRNILLDPGNQRGHDNYANAVKAFGEQAAALIERMRRHPVSTPRADELEVKIRAWRPKQDRVIELVKAQRVSEAMVYLNAEETPAWREVRAILMAVVANSEERAAARNTDLIASLEASERMSMIISLLALLLVALATFFIGRGVLRQVGGEPTDAALALRRIAGGDLTQTLSLAHGDRDSILAAAVEMQAQLGDLIGAIHQDAQAVLSASEKLQHNAGIVSAAAQEQSDATSAIAAATEELTVSIGAMSDHAGEALNLSQNTESQVRQGLEGISLTTSTINKVAHSMAESTVTMEELSKKVININGIARTIHEIADQTNLLALNAAIEAARAGEQGRGFAVVADEVRNLAARTASSTVEISEMLSDIQNSSQMALNTLSQTQALVQDSAASTQQVQSAVSGLDESAAELRSAINSIQLGLHEQSMAGTDIAQRVEMIAQGIANTNQAAASSSSYARELLGLSQTLRTQVSRFRTRS</sequence>
<evidence type="ECO:0000256" key="5">
    <source>
        <dbReference type="ARBA" id="ARBA00022989"/>
    </source>
</evidence>
<proteinExistence type="inferred from homology"/>
<dbReference type="Proteomes" id="UP000611945">
    <property type="component" value="Unassembled WGS sequence"/>
</dbReference>
<evidence type="ECO:0000256" key="9">
    <source>
        <dbReference type="PROSITE-ProRule" id="PRU00284"/>
    </source>
</evidence>
<evidence type="ECO:0000313" key="13">
    <source>
        <dbReference type="Proteomes" id="UP000611945"/>
    </source>
</evidence>
<dbReference type="PRINTS" id="PR00260">
    <property type="entry name" value="CHEMTRNSDUCR"/>
</dbReference>
<keyword evidence="5 10" id="KW-1133">Transmembrane helix</keyword>
<reference evidence="12 13" key="1">
    <citation type="submission" date="2020-08" db="EMBL/GenBank/DDBJ databases">
        <title>A Genomic Blueprint of the Chicken Gut Microbiome.</title>
        <authorList>
            <person name="Gilroy R."/>
            <person name="Ravi A."/>
            <person name="Getino M."/>
            <person name="Pursley I."/>
            <person name="Horton D.L."/>
            <person name="Alikhan N.-F."/>
            <person name="Baker D."/>
            <person name="Gharbi K."/>
            <person name="Hall N."/>
            <person name="Watson M."/>
            <person name="Adriaenssens E.M."/>
            <person name="Foster-Nyarko E."/>
            <person name="Jarju S."/>
            <person name="Secka A."/>
            <person name="Antonio M."/>
            <person name="Oren A."/>
            <person name="Chaudhuri R."/>
            <person name="La Ragione R.M."/>
            <person name="Hildebrand F."/>
            <person name="Pallen M.J."/>
        </authorList>
    </citation>
    <scope>NUCLEOTIDE SEQUENCE [LARGE SCALE GENOMIC DNA]</scope>
    <source>
        <strain evidence="12 13">Sa2CUA2</strain>
    </source>
</reference>
<name>A0ABR8TPE6_9PSED</name>
<keyword evidence="4 10" id="KW-0812">Transmembrane</keyword>
<feature type="transmembrane region" description="Helical" evidence="10">
    <location>
        <begin position="190"/>
        <end position="211"/>
    </location>
</feature>
<comment type="similarity">
    <text evidence="8">Belongs to the methyl-accepting chemotaxis (MCP) protein family.</text>
</comment>
<keyword evidence="2" id="KW-1003">Cell membrane</keyword>
<dbReference type="EMBL" id="JACSQG010000004">
    <property type="protein sequence ID" value="MBD7977637.1"/>
    <property type="molecule type" value="Genomic_DNA"/>
</dbReference>
<feature type="domain" description="Methyl-accepting transducer" evidence="11">
    <location>
        <begin position="268"/>
        <end position="504"/>
    </location>
</feature>
<evidence type="ECO:0000256" key="10">
    <source>
        <dbReference type="SAM" id="Phobius"/>
    </source>
</evidence>
<dbReference type="SMART" id="SM00283">
    <property type="entry name" value="MA"/>
    <property type="match status" value="1"/>
</dbReference>
<dbReference type="PANTHER" id="PTHR32089:SF119">
    <property type="entry name" value="METHYL-ACCEPTING CHEMOTAXIS PROTEIN CTPL"/>
    <property type="match status" value="1"/>
</dbReference>
<keyword evidence="13" id="KW-1185">Reference proteome</keyword>
<dbReference type="SUPFAM" id="SSF58104">
    <property type="entry name" value="Methyl-accepting chemotaxis protein (MCP) signaling domain"/>
    <property type="match status" value="1"/>
</dbReference>
<dbReference type="PANTHER" id="PTHR32089">
    <property type="entry name" value="METHYL-ACCEPTING CHEMOTAXIS PROTEIN MCPB"/>
    <property type="match status" value="1"/>
</dbReference>
<evidence type="ECO:0000313" key="12">
    <source>
        <dbReference type="EMBL" id="MBD7977637.1"/>
    </source>
</evidence>